<dbReference type="InterPro" id="IPR050914">
    <property type="entry name" value="snRNP_SmB/NAA38-like"/>
</dbReference>
<dbReference type="SUPFAM" id="SSF50182">
    <property type="entry name" value="Sm-like ribonucleoproteins"/>
    <property type="match status" value="1"/>
</dbReference>
<gene>
    <name evidence="12" type="primary">smb1</name>
    <name evidence="12" type="ORF">HK105_202582</name>
</gene>
<dbReference type="Proteomes" id="UP001527925">
    <property type="component" value="Unassembled WGS sequence"/>
</dbReference>
<evidence type="ECO:0000313" key="12">
    <source>
        <dbReference type="EMBL" id="KAL2917709.1"/>
    </source>
</evidence>
<keyword evidence="6" id="KW-0694">RNA-binding</keyword>
<dbReference type="PROSITE" id="PS52002">
    <property type="entry name" value="SM"/>
    <property type="match status" value="1"/>
</dbReference>
<evidence type="ECO:0000313" key="13">
    <source>
        <dbReference type="Proteomes" id="UP001527925"/>
    </source>
</evidence>
<dbReference type="PANTHER" id="PTHR10701">
    <property type="entry name" value="SMALL NUCLEAR RIBONUCLEOPROTEIN-ASSOCIATED PROTEIN B AND N"/>
    <property type="match status" value="1"/>
</dbReference>
<dbReference type="GO" id="GO:1990904">
    <property type="term" value="C:ribonucleoprotein complex"/>
    <property type="evidence" value="ECO:0007669"/>
    <property type="project" value="UniProtKB-KW"/>
</dbReference>
<evidence type="ECO:0000256" key="3">
    <source>
        <dbReference type="ARBA" id="ARBA00009123"/>
    </source>
</evidence>
<comment type="subcellular location">
    <subcellularLocation>
        <location evidence="2">Cytoplasm</location>
    </subcellularLocation>
    <subcellularLocation>
        <location evidence="1">Nucleus</location>
    </subcellularLocation>
</comment>
<sequence>MSTTPKSKASRILQLLNYRLKITIEDGRTFIGQMLAFDKHMNLVLADCEEFRRIRPKARAPGAPVANERVEKRVLGLLILRGESIVSLSVEAPPPTSAAAEEAKRSAAAAAAAGAPGAARAAGRGMPIAAAPMVAAPAGLGGPVMGIGGPGAAAMQPQMGPGGPMPPFGRGMPPRPMPGGPPMMPMGMPGAPPMPPFGRGMPLPPQGFPPVSADSLLAPRWSLA</sequence>
<dbReference type="CDD" id="cd01717">
    <property type="entry name" value="Sm_B"/>
    <property type="match status" value="1"/>
</dbReference>
<dbReference type="EMBL" id="JADGIZ020000009">
    <property type="protein sequence ID" value="KAL2917709.1"/>
    <property type="molecule type" value="Genomic_DNA"/>
</dbReference>
<evidence type="ECO:0000256" key="10">
    <source>
        <dbReference type="ARBA" id="ARBA00041355"/>
    </source>
</evidence>
<proteinExistence type="inferred from homology"/>
<evidence type="ECO:0000256" key="6">
    <source>
        <dbReference type="ARBA" id="ARBA00022884"/>
    </source>
</evidence>
<dbReference type="InterPro" id="IPR047575">
    <property type="entry name" value="Sm"/>
</dbReference>
<comment type="caution">
    <text evidence="12">The sequence shown here is derived from an EMBL/GenBank/DDBJ whole genome shotgun (WGS) entry which is preliminary data.</text>
</comment>
<dbReference type="Pfam" id="PF01423">
    <property type="entry name" value="LSM"/>
    <property type="match status" value="1"/>
</dbReference>
<accession>A0ABR4NDU6</accession>
<keyword evidence="8" id="KW-0539">Nucleus</keyword>
<evidence type="ECO:0000259" key="11">
    <source>
        <dbReference type="PROSITE" id="PS52002"/>
    </source>
</evidence>
<evidence type="ECO:0000256" key="9">
    <source>
        <dbReference type="ARBA" id="ARBA00023274"/>
    </source>
</evidence>
<dbReference type="InterPro" id="IPR001163">
    <property type="entry name" value="Sm_dom_euk/arc"/>
</dbReference>
<evidence type="ECO:0000256" key="2">
    <source>
        <dbReference type="ARBA" id="ARBA00004496"/>
    </source>
</evidence>
<keyword evidence="5" id="KW-0507">mRNA processing</keyword>
<evidence type="ECO:0000256" key="7">
    <source>
        <dbReference type="ARBA" id="ARBA00023187"/>
    </source>
</evidence>
<reference evidence="12 13" key="1">
    <citation type="submission" date="2023-09" db="EMBL/GenBank/DDBJ databases">
        <title>Pangenome analysis of Batrachochytrium dendrobatidis and related Chytrids.</title>
        <authorList>
            <person name="Yacoub M.N."/>
            <person name="Stajich J.E."/>
            <person name="James T.Y."/>
        </authorList>
    </citation>
    <scope>NUCLEOTIDE SEQUENCE [LARGE SCALE GENOMIC DNA]</scope>
    <source>
        <strain evidence="12 13">JEL0888</strain>
    </source>
</reference>
<protein>
    <recommendedName>
        <fullName evidence="10">Sm protein B</fullName>
    </recommendedName>
</protein>
<evidence type="ECO:0000256" key="1">
    <source>
        <dbReference type="ARBA" id="ARBA00004123"/>
    </source>
</evidence>
<feature type="domain" description="Sm" evidence="11">
    <location>
        <begin position="7"/>
        <end position="94"/>
    </location>
</feature>
<organism evidence="12 13">
    <name type="scientific">Polyrhizophydium stewartii</name>
    <dbReference type="NCBI Taxonomy" id="2732419"/>
    <lineage>
        <taxon>Eukaryota</taxon>
        <taxon>Fungi</taxon>
        <taxon>Fungi incertae sedis</taxon>
        <taxon>Chytridiomycota</taxon>
        <taxon>Chytridiomycota incertae sedis</taxon>
        <taxon>Chytridiomycetes</taxon>
        <taxon>Rhizophydiales</taxon>
        <taxon>Rhizophydiales incertae sedis</taxon>
        <taxon>Polyrhizophydium</taxon>
    </lineage>
</organism>
<name>A0ABR4NDU6_9FUNG</name>
<dbReference type="Gene3D" id="2.30.30.100">
    <property type="match status" value="1"/>
</dbReference>
<evidence type="ECO:0000256" key="5">
    <source>
        <dbReference type="ARBA" id="ARBA00022664"/>
    </source>
</evidence>
<keyword evidence="4" id="KW-0963">Cytoplasm</keyword>
<comment type="similarity">
    <text evidence="3">Belongs to the snRNP SmB/SmN family.</text>
</comment>
<keyword evidence="13" id="KW-1185">Reference proteome</keyword>
<evidence type="ECO:0000256" key="4">
    <source>
        <dbReference type="ARBA" id="ARBA00022490"/>
    </source>
</evidence>
<keyword evidence="9 12" id="KW-0687">Ribonucleoprotein</keyword>
<dbReference type="SMART" id="SM00651">
    <property type="entry name" value="Sm"/>
    <property type="match status" value="1"/>
</dbReference>
<keyword evidence="7" id="KW-0508">mRNA splicing</keyword>
<dbReference type="PANTHER" id="PTHR10701:SF0">
    <property type="entry name" value="SMALL NUCLEAR RIBONUCLEOPROTEIN-ASSOCIATED PROTEIN B"/>
    <property type="match status" value="1"/>
</dbReference>
<evidence type="ECO:0000256" key="8">
    <source>
        <dbReference type="ARBA" id="ARBA00023242"/>
    </source>
</evidence>
<dbReference type="InterPro" id="IPR010920">
    <property type="entry name" value="LSM_dom_sf"/>
</dbReference>